<evidence type="ECO:0000256" key="18">
    <source>
        <dbReference type="PIRSR" id="PIRSR640198-4"/>
    </source>
</evidence>
<keyword evidence="10" id="KW-1133">Transmembrane helix</keyword>
<feature type="glycosylation site" description="N-linked (GlcNAc...) asparagine" evidence="18">
    <location>
        <position position="311"/>
    </location>
</feature>
<dbReference type="Pfam" id="PF02661">
    <property type="entry name" value="Fic"/>
    <property type="match status" value="1"/>
</dbReference>
<keyword evidence="3" id="KW-0808">Transferase</keyword>
<keyword evidence="6" id="KW-0677">Repeat</keyword>
<dbReference type="InterPro" id="IPR011990">
    <property type="entry name" value="TPR-like_helical_dom_sf"/>
</dbReference>
<evidence type="ECO:0000313" key="20">
    <source>
        <dbReference type="EMBL" id="CAD5114683.1"/>
    </source>
</evidence>
<evidence type="ECO:0000256" key="17">
    <source>
        <dbReference type="PIRSR" id="PIRSR640198-3"/>
    </source>
</evidence>
<keyword evidence="8" id="KW-0802">TPR repeat</keyword>
<feature type="binding site" evidence="16">
    <location>
        <begin position="352"/>
        <end position="355"/>
    </location>
    <ligand>
        <name>ATP</name>
        <dbReference type="ChEBI" id="CHEBI:30616"/>
    </ligand>
</feature>
<keyword evidence="9 16" id="KW-0067">ATP-binding</keyword>
<evidence type="ECO:0000256" key="7">
    <source>
        <dbReference type="ARBA" id="ARBA00022741"/>
    </source>
</evidence>
<keyword evidence="7 16" id="KW-0547">Nucleotide-binding</keyword>
<sequence>MENLLFINSIYSFLYKYENNFLSAANVVNVVPYVVIMRRALLTVGSNVRPLLCSFLIVLLHKLLESAYSYFSDYYSAVIFTDIHKNYVEETALGWPLENDFSGFLSKYIPSQPIIASFNSNPEDYAIGRISEDVSQEALQTIRIASQLAEKGKGERASKLFEHAVSLDSHQPEVLNEYGVFLERNKNDIIRAEHMYCKALQYNSSHEAAIANRRRASPIVAKLDKAMFQRIKRKKEVLLKALNKKDNIVVLQKAHHELFLQHIHHTAALEGNTFSIDQARVLMETGRAIGGKSVAEHNELLGLAEALLYINSTLLKKIGNFNVQDLLDLHQHIMGHVDPRTAGQIRNKQVFVSKHIPPKTKLVPALLEDLVQWINNNLRSGMPDIKLSALIHYKLVYIHPFLDGNGRTARLLMNSILLGSGYPIVNIGLNDKHEYYTLLQAANDGDARPFIRFIGRCTERTLNDLLWLISDEVKRPLARSLIDSREERSIQERKDDKDKIRELLLEPDDDKRFQNFREGKEHYTDLELLGKTLGTTPKYEETINLSEVKDDRVRG</sequence>
<feature type="binding site" evidence="16">
    <location>
        <begin position="435"/>
        <end position="436"/>
    </location>
    <ligand>
        <name>ATP</name>
        <dbReference type="ChEBI" id="CHEBI:30616"/>
    </ligand>
</feature>
<dbReference type="GO" id="GO:0005524">
    <property type="term" value="F:ATP binding"/>
    <property type="evidence" value="ECO:0007669"/>
    <property type="project" value="UniProtKB-KW"/>
</dbReference>
<evidence type="ECO:0000256" key="16">
    <source>
        <dbReference type="PIRSR" id="PIRSR640198-2"/>
    </source>
</evidence>
<comment type="similarity">
    <text evidence="2">Belongs to the fic family.</text>
</comment>
<evidence type="ECO:0000256" key="2">
    <source>
        <dbReference type="ARBA" id="ARBA00009742"/>
    </source>
</evidence>
<dbReference type="PANTHER" id="PTHR13504:SF34">
    <property type="entry name" value="PROTEIN ADENYLYLTRANSFERASE FICD"/>
    <property type="match status" value="1"/>
</dbReference>
<evidence type="ECO:0000256" key="6">
    <source>
        <dbReference type="ARBA" id="ARBA00022737"/>
    </source>
</evidence>
<keyword evidence="5" id="KW-0548">Nucleotidyltransferase</keyword>
<protein>
    <recommendedName>
        <fullName evidence="12">protein adenylyltransferase</fullName>
        <ecNumber evidence="12">2.7.7.108</ecNumber>
    </recommendedName>
</protein>
<dbReference type="EC" id="2.7.7.108" evidence="12"/>
<comment type="caution">
    <text evidence="20">The sequence shown here is derived from an EMBL/GenBank/DDBJ whole genome shotgun (WGS) entry which is preliminary data.</text>
</comment>
<evidence type="ECO:0000259" key="19">
    <source>
        <dbReference type="PROSITE" id="PS51459"/>
    </source>
</evidence>
<keyword evidence="4" id="KW-0812">Transmembrane</keyword>
<reference evidence="20 21" key="1">
    <citation type="submission" date="2020-08" db="EMBL/GenBank/DDBJ databases">
        <authorList>
            <person name="Hejnol A."/>
        </authorList>
    </citation>
    <scope>NUCLEOTIDE SEQUENCE [LARGE SCALE GENOMIC DNA]</scope>
</reference>
<organism evidence="20 21">
    <name type="scientific">Dimorphilus gyrociliatus</name>
    <dbReference type="NCBI Taxonomy" id="2664684"/>
    <lineage>
        <taxon>Eukaryota</taxon>
        <taxon>Metazoa</taxon>
        <taxon>Spiralia</taxon>
        <taxon>Lophotrochozoa</taxon>
        <taxon>Annelida</taxon>
        <taxon>Polychaeta</taxon>
        <taxon>Polychaeta incertae sedis</taxon>
        <taxon>Dinophilidae</taxon>
        <taxon>Dimorphilus</taxon>
    </lineage>
</organism>
<evidence type="ECO:0000256" key="12">
    <source>
        <dbReference type="ARBA" id="ARBA00034531"/>
    </source>
</evidence>
<dbReference type="InterPro" id="IPR003812">
    <property type="entry name" value="Fido"/>
</dbReference>
<comment type="subcellular location">
    <subcellularLocation>
        <location evidence="1">Membrane</location>
        <topology evidence="1">Single-pass membrane protein</topology>
    </subcellularLocation>
</comment>
<dbReference type="Gene3D" id="1.10.3290.10">
    <property type="entry name" value="Fido-like domain"/>
    <property type="match status" value="1"/>
</dbReference>
<dbReference type="GO" id="GO:0070733">
    <property type="term" value="F:AMPylase activity"/>
    <property type="evidence" value="ECO:0007669"/>
    <property type="project" value="UniProtKB-EC"/>
</dbReference>
<comment type="catalytic activity">
    <reaction evidence="14">
        <text>L-tyrosyl-[protein] + ATP = O-(5'-adenylyl)-L-tyrosyl-[protein] + diphosphate</text>
        <dbReference type="Rhea" id="RHEA:54288"/>
        <dbReference type="Rhea" id="RHEA-COMP:10136"/>
        <dbReference type="Rhea" id="RHEA-COMP:13846"/>
        <dbReference type="ChEBI" id="CHEBI:30616"/>
        <dbReference type="ChEBI" id="CHEBI:33019"/>
        <dbReference type="ChEBI" id="CHEBI:46858"/>
        <dbReference type="ChEBI" id="CHEBI:83624"/>
        <dbReference type="EC" id="2.7.7.108"/>
    </reaction>
</comment>
<dbReference type="InterPro" id="IPR040198">
    <property type="entry name" value="Fido_containing"/>
</dbReference>
<dbReference type="PROSITE" id="PS51459">
    <property type="entry name" value="FIDO"/>
    <property type="match status" value="1"/>
</dbReference>
<evidence type="ECO:0000256" key="15">
    <source>
        <dbReference type="PIRSR" id="PIRSR640198-1"/>
    </source>
</evidence>
<evidence type="ECO:0000256" key="11">
    <source>
        <dbReference type="ARBA" id="ARBA00023136"/>
    </source>
</evidence>
<accession>A0A7I8VGB2</accession>
<evidence type="ECO:0000256" key="9">
    <source>
        <dbReference type="ARBA" id="ARBA00022840"/>
    </source>
</evidence>
<evidence type="ECO:0000256" key="8">
    <source>
        <dbReference type="ARBA" id="ARBA00022803"/>
    </source>
</evidence>
<evidence type="ECO:0000256" key="14">
    <source>
        <dbReference type="ARBA" id="ARBA00048696"/>
    </source>
</evidence>
<dbReference type="SUPFAM" id="SSF140931">
    <property type="entry name" value="Fic-like"/>
    <property type="match status" value="1"/>
</dbReference>
<dbReference type="OrthoDB" id="439046at2759"/>
<dbReference type="EMBL" id="CAJFCJ010000005">
    <property type="protein sequence ID" value="CAD5114683.1"/>
    <property type="molecule type" value="Genomic_DNA"/>
</dbReference>
<dbReference type="Gene3D" id="1.25.40.10">
    <property type="entry name" value="Tetratricopeptide repeat domain"/>
    <property type="match status" value="1"/>
</dbReference>
<proteinExistence type="inferred from homology"/>
<dbReference type="InterPro" id="IPR036597">
    <property type="entry name" value="Fido-like_dom_sf"/>
</dbReference>
<evidence type="ECO:0000313" key="21">
    <source>
        <dbReference type="Proteomes" id="UP000549394"/>
    </source>
</evidence>
<feature type="active site" evidence="15">
    <location>
        <position position="399"/>
    </location>
</feature>
<feature type="site" description="Important for autoinhibition of adenylyltransferase activity" evidence="17">
    <location>
        <position position="270"/>
    </location>
</feature>
<dbReference type="SUPFAM" id="SSF48452">
    <property type="entry name" value="TPR-like"/>
    <property type="match status" value="1"/>
</dbReference>
<evidence type="ECO:0000256" key="10">
    <source>
        <dbReference type="ARBA" id="ARBA00022989"/>
    </source>
</evidence>
<dbReference type="Proteomes" id="UP000549394">
    <property type="component" value="Unassembled WGS sequence"/>
</dbReference>
<gene>
    <name evidence="20" type="ORF">DGYR_LOCUS3509</name>
</gene>
<evidence type="ECO:0000256" key="4">
    <source>
        <dbReference type="ARBA" id="ARBA00022692"/>
    </source>
</evidence>
<dbReference type="GO" id="GO:0016020">
    <property type="term" value="C:membrane"/>
    <property type="evidence" value="ECO:0007669"/>
    <property type="project" value="UniProtKB-SubCell"/>
</dbReference>
<keyword evidence="11" id="KW-0472">Membrane</keyword>
<feature type="domain" description="Fido" evidence="19">
    <location>
        <begin position="321"/>
        <end position="456"/>
    </location>
</feature>
<dbReference type="AlphaFoldDB" id="A0A7I8VGB2"/>
<keyword evidence="21" id="KW-1185">Reference proteome</keyword>
<evidence type="ECO:0000256" key="13">
    <source>
        <dbReference type="ARBA" id="ARBA00047939"/>
    </source>
</evidence>
<evidence type="ECO:0000256" key="3">
    <source>
        <dbReference type="ARBA" id="ARBA00022679"/>
    </source>
</evidence>
<evidence type="ECO:0000256" key="1">
    <source>
        <dbReference type="ARBA" id="ARBA00004167"/>
    </source>
</evidence>
<feature type="binding site" evidence="16">
    <location>
        <position position="443"/>
    </location>
    <ligand>
        <name>ATP</name>
        <dbReference type="ChEBI" id="CHEBI:30616"/>
    </ligand>
</feature>
<evidence type="ECO:0000256" key="5">
    <source>
        <dbReference type="ARBA" id="ARBA00022695"/>
    </source>
</evidence>
<name>A0A7I8VGB2_9ANNE</name>
<feature type="binding site" evidence="16">
    <location>
        <begin position="403"/>
        <end position="410"/>
    </location>
    <ligand>
        <name>ATP</name>
        <dbReference type="ChEBI" id="CHEBI:30616"/>
    </ligand>
</feature>
<dbReference type="PANTHER" id="PTHR13504">
    <property type="entry name" value="FIDO DOMAIN-CONTAINING PROTEIN DDB_G0283145"/>
    <property type="match status" value="1"/>
</dbReference>
<comment type="catalytic activity">
    <reaction evidence="13">
        <text>L-threonyl-[protein] + ATP = 3-O-(5'-adenylyl)-L-threonyl-[protein] + diphosphate</text>
        <dbReference type="Rhea" id="RHEA:54292"/>
        <dbReference type="Rhea" id="RHEA-COMP:11060"/>
        <dbReference type="Rhea" id="RHEA-COMP:13847"/>
        <dbReference type="ChEBI" id="CHEBI:30013"/>
        <dbReference type="ChEBI" id="CHEBI:30616"/>
        <dbReference type="ChEBI" id="CHEBI:33019"/>
        <dbReference type="ChEBI" id="CHEBI:138113"/>
        <dbReference type="EC" id="2.7.7.108"/>
    </reaction>
</comment>